<dbReference type="AlphaFoldDB" id="A0A9W8HNY5"/>
<dbReference type="InterPro" id="IPR033060">
    <property type="entry name" value="INTS7"/>
</dbReference>
<dbReference type="InterPro" id="IPR016024">
    <property type="entry name" value="ARM-type_fold"/>
</dbReference>
<dbReference type="InterPro" id="IPR056516">
    <property type="entry name" value="INTS7_N"/>
</dbReference>
<evidence type="ECO:0000259" key="2">
    <source>
        <dbReference type="Pfam" id="PF24436"/>
    </source>
</evidence>
<proteinExistence type="inferred from homology"/>
<keyword evidence="4" id="KW-1185">Reference proteome</keyword>
<dbReference type="Pfam" id="PF24436">
    <property type="entry name" value="INTS7_N"/>
    <property type="match status" value="1"/>
</dbReference>
<dbReference type="Proteomes" id="UP001140172">
    <property type="component" value="Unassembled WGS sequence"/>
</dbReference>
<reference evidence="3" key="1">
    <citation type="submission" date="2022-07" db="EMBL/GenBank/DDBJ databases">
        <title>Phylogenomic reconstructions and comparative analyses of Kickxellomycotina fungi.</title>
        <authorList>
            <person name="Reynolds N.K."/>
            <person name="Stajich J.E."/>
            <person name="Barry K."/>
            <person name="Grigoriev I.V."/>
            <person name="Crous P."/>
            <person name="Smith M.E."/>
        </authorList>
    </citation>
    <scope>NUCLEOTIDE SEQUENCE</scope>
    <source>
        <strain evidence="3">BCRC 34489</strain>
    </source>
</reference>
<name>A0A9W8HNY5_9FUNG</name>
<comment type="caution">
    <text evidence="3">The sequence shown here is derived from an EMBL/GenBank/DDBJ whole genome shotgun (WGS) entry which is preliminary data.</text>
</comment>
<evidence type="ECO:0000256" key="1">
    <source>
        <dbReference type="ARBA" id="ARBA00008565"/>
    </source>
</evidence>
<organism evidence="3 4">
    <name type="scientific">Coemansia interrupta</name>
    <dbReference type="NCBI Taxonomy" id="1126814"/>
    <lineage>
        <taxon>Eukaryota</taxon>
        <taxon>Fungi</taxon>
        <taxon>Fungi incertae sedis</taxon>
        <taxon>Zoopagomycota</taxon>
        <taxon>Kickxellomycotina</taxon>
        <taxon>Kickxellomycetes</taxon>
        <taxon>Kickxellales</taxon>
        <taxon>Kickxellaceae</taxon>
        <taxon>Coemansia</taxon>
    </lineage>
</organism>
<dbReference type="EMBL" id="JANBUM010000092">
    <property type="protein sequence ID" value="KAJ2785257.1"/>
    <property type="molecule type" value="Genomic_DNA"/>
</dbReference>
<dbReference type="OrthoDB" id="275783at2759"/>
<dbReference type="GO" id="GO:0032039">
    <property type="term" value="C:integrator complex"/>
    <property type="evidence" value="ECO:0007669"/>
    <property type="project" value="InterPro"/>
</dbReference>
<protein>
    <recommendedName>
        <fullName evidence="2">Integrator complex subunit 7 N-terminal domain-containing protein</fullName>
    </recommendedName>
</protein>
<feature type="domain" description="Integrator complex subunit 7 N-terminal" evidence="2">
    <location>
        <begin position="21"/>
        <end position="219"/>
    </location>
</feature>
<sequence>MSSLNPNSVTATSADGAFKQLFKLEAECRSPVLATQVQAVGQFPKLFDQFPFPTLVGSAFLKLGDLFRSSTNSLRFHIAQVFEASNKHLPQITHTEELLKRVLAVLYSNDPIARVLALRLIGNGSIVFAKYPETQHGVLLRFQSTNPLEIAAAVQTTQSMLRYSPGFLTVVWETVITKAGDTHMLDSARTQLIRSLKHAAPNLQLSVVLYDHCRTWMSHPESSIVVQNATMATWKAIIQQHNTLRLEDAAFVSCYIQHELASTRRAALALLYKWNPADQSSDISVEDEVDTIRDRLVSFVRQEYGKVAGSTDIYCIRLALAVLARIEAQGGYPGTPECWELAEAYSSWALQICCGLVSKQASVLDFMQTELSKSAMDSDQSDDSSTRVKVRDSVGLSDRLDGQYRQLVSGTLLATGIAKILNQKDYIQAASDIVARTWRVISGGYLRIDNGGYAKRFLKVTWRWCKQMGTAHTITKELEGMLDSPNECIQQVIVSISSSGEAGDQLLSACQQNIANLAGGSDIAGREQRKIWVSMAAALAYELNCGKDSGNSTAESAIQLATDAISRWHAHLCNAPDGSQQRAMMYARSGPPAHLFQKLVSLFMANGSWANVGILCKSVPAHLLSDRVQTWIRALTSLADSETSLKDVDTYLRLADSSLTVLRSLDNQGVPRRYQIYIVQLRRESVQVFDSWQRFSPSTPVHPSLIQVAKSLVDRTQELSDQAGFILWSFAAIDPATRGWLAWVQTISVSIVDAVSAIASTEGIKITNVIAISGAVHALIQPPLSRFCLGPPFLSIPPSPRVSVETRPNMDSGDGSSVTVFSGSQFHLIVEGFLQLPEHSCLAKPARIHIATWLSQQPRQSSYQDLVMSSRELKTARGARRATQGGRSGGYVSTTTANKEDIWDRAIAFEAALDGLYFECPCVIPIPHLQLLFGNYDTNIMTHVHIYCGLVDSENQILWIGPYKSYPLIISTTARS</sequence>
<dbReference type="SUPFAM" id="SSF48371">
    <property type="entry name" value="ARM repeat"/>
    <property type="match status" value="1"/>
</dbReference>
<accession>A0A9W8HNY5</accession>
<comment type="similarity">
    <text evidence="1">Belongs to the Integrator subunit 7 family.</text>
</comment>
<evidence type="ECO:0000313" key="3">
    <source>
        <dbReference type="EMBL" id="KAJ2785257.1"/>
    </source>
</evidence>
<dbReference type="PANTHER" id="PTHR13322:SF2">
    <property type="entry name" value="INTEGRATOR COMPLEX SUBUNIT 7"/>
    <property type="match status" value="1"/>
</dbReference>
<dbReference type="PANTHER" id="PTHR13322">
    <property type="entry name" value="C1ORF73 PROTEIN"/>
    <property type="match status" value="1"/>
</dbReference>
<evidence type="ECO:0000313" key="4">
    <source>
        <dbReference type="Proteomes" id="UP001140172"/>
    </source>
</evidence>
<dbReference type="GO" id="GO:0034472">
    <property type="term" value="P:snRNA 3'-end processing"/>
    <property type="evidence" value="ECO:0007669"/>
    <property type="project" value="TreeGrafter"/>
</dbReference>
<gene>
    <name evidence="3" type="ORF">GGI15_001977</name>
</gene>